<evidence type="ECO:0000313" key="11">
    <source>
        <dbReference type="EMBL" id="MEX6634490.1"/>
    </source>
</evidence>
<keyword evidence="1" id="KW-0004">4Fe-4S</keyword>
<evidence type="ECO:0000256" key="3">
    <source>
        <dbReference type="ARBA" id="ARBA00022763"/>
    </source>
</evidence>
<gene>
    <name evidence="11" type="ORF">ABFZ84_13115</name>
</gene>
<dbReference type="CDD" id="cd10031">
    <property type="entry name" value="UDG-F5_TTUDGB_like"/>
    <property type="match status" value="1"/>
</dbReference>
<protein>
    <recommendedName>
        <fullName evidence="9">Type-5 uracil-DNA glycosylase</fullName>
    </recommendedName>
</protein>
<evidence type="ECO:0000256" key="1">
    <source>
        <dbReference type="ARBA" id="ARBA00022485"/>
    </source>
</evidence>
<dbReference type="PANTHER" id="PTHR33693">
    <property type="entry name" value="TYPE-5 URACIL-DNA GLYCOSYLASE"/>
    <property type="match status" value="1"/>
</dbReference>
<dbReference type="EMBL" id="JBEHZE010000001">
    <property type="protein sequence ID" value="MEX6634490.1"/>
    <property type="molecule type" value="Genomic_DNA"/>
</dbReference>
<dbReference type="SUPFAM" id="SSF52141">
    <property type="entry name" value="Uracil-DNA glycosylase-like"/>
    <property type="match status" value="1"/>
</dbReference>
<organism evidence="11 12">
    <name type="scientific">Hyphococcus lacteus</name>
    <dbReference type="NCBI Taxonomy" id="3143536"/>
    <lineage>
        <taxon>Bacteria</taxon>
        <taxon>Pseudomonadati</taxon>
        <taxon>Pseudomonadota</taxon>
        <taxon>Alphaproteobacteria</taxon>
        <taxon>Parvularculales</taxon>
        <taxon>Parvularculaceae</taxon>
        <taxon>Hyphococcus</taxon>
    </lineage>
</organism>
<evidence type="ECO:0000313" key="12">
    <source>
        <dbReference type="Proteomes" id="UP001560685"/>
    </source>
</evidence>
<accession>A0ABV3Z6Q2</accession>
<keyword evidence="12" id="KW-1185">Reference proteome</keyword>
<comment type="similarity">
    <text evidence="8">Belongs to the uracil-DNA glycosylase (UDG) superfamily. Type 5 (UDGb) family.</text>
</comment>
<dbReference type="InterPro" id="IPR005122">
    <property type="entry name" value="Uracil-DNA_glycosylase-like"/>
</dbReference>
<keyword evidence="5" id="KW-0408">Iron</keyword>
<dbReference type="SMART" id="SM00987">
    <property type="entry name" value="UreE_C"/>
    <property type="match status" value="1"/>
</dbReference>
<dbReference type="Proteomes" id="UP001560685">
    <property type="component" value="Unassembled WGS sequence"/>
</dbReference>
<dbReference type="InterPro" id="IPR044147">
    <property type="entry name" value="UdgB-like"/>
</dbReference>
<keyword evidence="3" id="KW-0227">DNA damage</keyword>
<feature type="domain" description="Uracil-DNA glycosylase-like" evidence="10">
    <location>
        <begin position="25"/>
        <end position="193"/>
    </location>
</feature>
<keyword evidence="7" id="KW-0234">DNA repair</keyword>
<evidence type="ECO:0000256" key="6">
    <source>
        <dbReference type="ARBA" id="ARBA00023014"/>
    </source>
</evidence>
<comment type="caution">
    <text evidence="11">The sequence shown here is derived from an EMBL/GenBank/DDBJ whole genome shotgun (WGS) entry which is preliminary data.</text>
</comment>
<dbReference type="InterPro" id="IPR036895">
    <property type="entry name" value="Uracil-DNA_glycosylase-like_sf"/>
</dbReference>
<proteinExistence type="inferred from homology"/>
<evidence type="ECO:0000259" key="10">
    <source>
        <dbReference type="SMART" id="SM00986"/>
    </source>
</evidence>
<evidence type="ECO:0000256" key="4">
    <source>
        <dbReference type="ARBA" id="ARBA00022801"/>
    </source>
</evidence>
<dbReference type="InterPro" id="IPR051536">
    <property type="entry name" value="UDG_Type-4/5"/>
</dbReference>
<evidence type="ECO:0000256" key="7">
    <source>
        <dbReference type="ARBA" id="ARBA00023204"/>
    </source>
</evidence>
<dbReference type="SMART" id="SM00986">
    <property type="entry name" value="UDG"/>
    <property type="match status" value="1"/>
</dbReference>
<name>A0ABV3Z6Q2_9PROT</name>
<dbReference type="Gene3D" id="3.40.470.10">
    <property type="entry name" value="Uracil-DNA glycosylase-like domain"/>
    <property type="match status" value="1"/>
</dbReference>
<evidence type="ECO:0000256" key="5">
    <source>
        <dbReference type="ARBA" id="ARBA00023004"/>
    </source>
</evidence>
<keyword evidence="4" id="KW-0378">Hydrolase</keyword>
<evidence type="ECO:0000256" key="9">
    <source>
        <dbReference type="ARBA" id="ARBA00023887"/>
    </source>
</evidence>
<dbReference type="PANTHER" id="PTHR33693:SF3">
    <property type="entry name" value="TYPE-5 URACIL-DNA GLYCOSYLASE"/>
    <property type="match status" value="1"/>
</dbReference>
<evidence type="ECO:0000256" key="2">
    <source>
        <dbReference type="ARBA" id="ARBA00022723"/>
    </source>
</evidence>
<dbReference type="Pfam" id="PF03167">
    <property type="entry name" value="UDG"/>
    <property type="match status" value="1"/>
</dbReference>
<keyword evidence="2" id="KW-0479">Metal-binding</keyword>
<evidence type="ECO:0000256" key="8">
    <source>
        <dbReference type="ARBA" id="ARBA00023779"/>
    </source>
</evidence>
<reference evidence="11 12" key="1">
    <citation type="submission" date="2024-05" db="EMBL/GenBank/DDBJ databases">
        <title>Three bacterial strains, DH-69, EH-24, and ECK-19 isolated from coastal sediments.</title>
        <authorList>
            <person name="Ye Y.-Q."/>
            <person name="Du Z.-J."/>
        </authorList>
    </citation>
    <scope>NUCLEOTIDE SEQUENCE [LARGE SCALE GENOMIC DNA]</scope>
    <source>
        <strain evidence="11 12">ECK-19</strain>
    </source>
</reference>
<keyword evidence="6" id="KW-0411">Iron-sulfur</keyword>
<sequence>MCDRLAEFRDANQQAYPDYFNGAAPSFGDKRAQLLIVGLAPGLHGANRTARPFTGDYAGDLLYATMAKFGFSTGEYKADPNDGLKLKDAMITNAVRCVPPANKPIGAEIKTCRQFLINQLAALPRLKVIMCLGRISHDSTLATLGLKPKDAPFGHGAQHVVNQSGLQLFDSYHCSRYNTNTRRLTPEMFESVFAAIRETIDQR</sequence>